<proteinExistence type="predicted"/>
<keyword evidence="2" id="KW-0812">Transmembrane</keyword>
<keyword evidence="2" id="KW-1133">Transmembrane helix</keyword>
<feature type="transmembrane region" description="Helical" evidence="2">
    <location>
        <begin position="49"/>
        <end position="73"/>
    </location>
</feature>
<dbReference type="EMBL" id="JAMRXG010000001">
    <property type="protein sequence ID" value="MCM6772089.1"/>
    <property type="molecule type" value="Genomic_DNA"/>
</dbReference>
<protein>
    <recommendedName>
        <fullName evidence="5">Lipopolysaccharide assembly protein A domain-containing protein</fullName>
    </recommendedName>
</protein>
<evidence type="ECO:0000313" key="4">
    <source>
        <dbReference type="Proteomes" id="UP001139157"/>
    </source>
</evidence>
<dbReference type="RefSeq" id="WP_251908966.1">
    <property type="nucleotide sequence ID" value="NZ_JAMRXG010000001.1"/>
</dbReference>
<feature type="region of interest" description="Disordered" evidence="1">
    <location>
        <begin position="86"/>
        <end position="136"/>
    </location>
</feature>
<sequence length="136" mass="14354">MIVLIGLIVLIAAVIVGVAAVVANSGDAHLLSSDFTVFNQHFAPSQGELFAAGIALGAVGMLGLALLLAGGLSSARRHAQIRRELRQSRREMNAARKDLANTPPPPSPAQQPVWSRNPFLRRPSGNQPPRGAQPQP</sequence>
<evidence type="ECO:0000256" key="2">
    <source>
        <dbReference type="SAM" id="Phobius"/>
    </source>
</evidence>
<evidence type="ECO:0000256" key="1">
    <source>
        <dbReference type="SAM" id="MobiDB-lite"/>
    </source>
</evidence>
<keyword evidence="2" id="KW-0472">Membrane</keyword>
<comment type="caution">
    <text evidence="3">The sequence shown here is derived from an EMBL/GenBank/DDBJ whole genome shotgun (WGS) entry which is preliminary data.</text>
</comment>
<gene>
    <name evidence="3" type="ORF">NDR86_01215</name>
</gene>
<keyword evidence="4" id="KW-1185">Reference proteome</keyword>
<dbReference type="AlphaFoldDB" id="A0A9X2IV55"/>
<dbReference type="Proteomes" id="UP001139157">
    <property type="component" value="Unassembled WGS sequence"/>
</dbReference>
<accession>A0A9X2IV55</accession>
<name>A0A9X2IV55_9NOCA</name>
<evidence type="ECO:0000313" key="3">
    <source>
        <dbReference type="EMBL" id="MCM6772089.1"/>
    </source>
</evidence>
<evidence type="ECO:0008006" key="5">
    <source>
        <dbReference type="Google" id="ProtNLM"/>
    </source>
</evidence>
<organism evidence="3 4">
    <name type="scientific">Nocardia pulmonis</name>
    <dbReference type="NCBI Taxonomy" id="2951408"/>
    <lineage>
        <taxon>Bacteria</taxon>
        <taxon>Bacillati</taxon>
        <taxon>Actinomycetota</taxon>
        <taxon>Actinomycetes</taxon>
        <taxon>Mycobacteriales</taxon>
        <taxon>Nocardiaceae</taxon>
        <taxon>Nocardia</taxon>
    </lineage>
</organism>
<reference evidence="3" key="1">
    <citation type="submission" date="2022-06" db="EMBL/GenBank/DDBJ databases">
        <title>Novel species in genus nocardia.</title>
        <authorList>
            <person name="Li F."/>
        </authorList>
    </citation>
    <scope>NUCLEOTIDE SEQUENCE</scope>
    <source>
        <strain evidence="3">CDC141</strain>
    </source>
</reference>
<feature type="compositionally biased region" description="Basic and acidic residues" evidence="1">
    <location>
        <begin position="86"/>
        <end position="99"/>
    </location>
</feature>